<feature type="domain" description="KOW" evidence="6">
    <location>
        <begin position="2"/>
        <end position="29"/>
    </location>
</feature>
<comment type="function">
    <text evidence="5">One of the proteins that surrounds the polypeptide exit tunnel on the outside of the subunit.</text>
</comment>
<protein>
    <recommendedName>
        <fullName evidence="4 5">Large ribosomal subunit protein uL24</fullName>
    </recommendedName>
</protein>
<dbReference type="SMART" id="SM00739">
    <property type="entry name" value="KOW"/>
    <property type="match status" value="1"/>
</dbReference>
<dbReference type="GO" id="GO:0003735">
    <property type="term" value="F:structural constituent of ribosome"/>
    <property type="evidence" value="ECO:0007669"/>
    <property type="project" value="InterPro"/>
</dbReference>
<gene>
    <name evidence="5" type="primary">rplX</name>
    <name evidence="7" type="ORF">A2840_01750</name>
</gene>
<dbReference type="InterPro" id="IPR014722">
    <property type="entry name" value="Rib_uL2_dom2"/>
</dbReference>
<keyword evidence="5" id="KW-0699">rRNA-binding</keyword>
<dbReference type="InterPro" id="IPR008991">
    <property type="entry name" value="Translation_prot_SH3-like_sf"/>
</dbReference>
<dbReference type="Pfam" id="PF17136">
    <property type="entry name" value="ribosomal_L24"/>
    <property type="match status" value="1"/>
</dbReference>
<organism evidence="7 8">
    <name type="scientific">Candidatus Buchananbacteria bacterium RIFCSPHIGHO2_01_FULL_47_11b</name>
    <dbReference type="NCBI Taxonomy" id="1797537"/>
    <lineage>
        <taxon>Bacteria</taxon>
        <taxon>Candidatus Buchananiibacteriota</taxon>
    </lineage>
</organism>
<evidence type="ECO:0000313" key="8">
    <source>
        <dbReference type="Proteomes" id="UP000178385"/>
    </source>
</evidence>
<dbReference type="InterPro" id="IPR003256">
    <property type="entry name" value="Ribosomal_uL24"/>
</dbReference>
<name>A0A1G1Y304_9BACT</name>
<dbReference type="Proteomes" id="UP000178385">
    <property type="component" value="Unassembled WGS sequence"/>
</dbReference>
<dbReference type="Pfam" id="PF00467">
    <property type="entry name" value="KOW"/>
    <property type="match status" value="1"/>
</dbReference>
<comment type="similarity">
    <text evidence="1 5">Belongs to the universal ribosomal protein uL24 family.</text>
</comment>
<dbReference type="AlphaFoldDB" id="A0A1G1Y304"/>
<keyword evidence="5" id="KW-0694">RNA-binding</keyword>
<dbReference type="EMBL" id="MHIG01000030">
    <property type="protein sequence ID" value="OGY46621.1"/>
    <property type="molecule type" value="Genomic_DNA"/>
</dbReference>
<keyword evidence="2 5" id="KW-0689">Ribosomal protein</keyword>
<evidence type="ECO:0000256" key="2">
    <source>
        <dbReference type="ARBA" id="ARBA00022980"/>
    </source>
</evidence>
<dbReference type="InterPro" id="IPR057264">
    <property type="entry name" value="Ribosomal_uL24_C"/>
</dbReference>
<comment type="function">
    <text evidence="5">One of two assembly initiator proteins, it binds directly to the 5'-end of the 23S rRNA, where it nucleates assembly of the 50S subunit.</text>
</comment>
<dbReference type="CDD" id="cd06089">
    <property type="entry name" value="KOW_RPL26"/>
    <property type="match status" value="1"/>
</dbReference>
<accession>A0A1G1Y304</accession>
<evidence type="ECO:0000256" key="3">
    <source>
        <dbReference type="ARBA" id="ARBA00023274"/>
    </source>
</evidence>
<evidence type="ECO:0000256" key="1">
    <source>
        <dbReference type="ARBA" id="ARBA00010618"/>
    </source>
</evidence>
<dbReference type="PANTHER" id="PTHR12903">
    <property type="entry name" value="MITOCHONDRIAL RIBOSOMAL PROTEIN L24"/>
    <property type="match status" value="1"/>
</dbReference>
<dbReference type="GO" id="GO:0019843">
    <property type="term" value="F:rRNA binding"/>
    <property type="evidence" value="ECO:0007669"/>
    <property type="project" value="UniProtKB-UniRule"/>
</dbReference>
<evidence type="ECO:0000313" key="7">
    <source>
        <dbReference type="EMBL" id="OGY46621.1"/>
    </source>
</evidence>
<dbReference type="InterPro" id="IPR041988">
    <property type="entry name" value="Ribosomal_uL24_KOW"/>
</dbReference>
<dbReference type="GO" id="GO:0005840">
    <property type="term" value="C:ribosome"/>
    <property type="evidence" value="ECO:0007669"/>
    <property type="project" value="UniProtKB-KW"/>
</dbReference>
<dbReference type="GO" id="GO:0006412">
    <property type="term" value="P:translation"/>
    <property type="evidence" value="ECO:0007669"/>
    <property type="project" value="UniProtKB-UniRule"/>
</dbReference>
<proteinExistence type="inferred from homology"/>
<evidence type="ECO:0000256" key="5">
    <source>
        <dbReference type="HAMAP-Rule" id="MF_01326"/>
    </source>
</evidence>
<sequence>MNIKKGDKVQILTGKDSGKTGKVLQVYPKRNKLSVEGINLRFKNMRPRRQNEKGQRIQFPAPLTESNVALICSKCGKPTRIGALVSEGGKKVRRCAKCKQAI</sequence>
<dbReference type="HAMAP" id="MF_01326_B">
    <property type="entry name" value="Ribosomal_uL24_B"/>
    <property type="match status" value="1"/>
</dbReference>
<comment type="caution">
    <text evidence="7">The sequence shown here is derived from an EMBL/GenBank/DDBJ whole genome shotgun (WGS) entry which is preliminary data.</text>
</comment>
<dbReference type="NCBIfam" id="TIGR01079">
    <property type="entry name" value="rplX_bact"/>
    <property type="match status" value="1"/>
</dbReference>
<dbReference type="InterPro" id="IPR005824">
    <property type="entry name" value="KOW"/>
</dbReference>
<dbReference type="SUPFAM" id="SSF50104">
    <property type="entry name" value="Translation proteins SH3-like domain"/>
    <property type="match status" value="1"/>
</dbReference>
<dbReference type="Gene3D" id="2.30.30.30">
    <property type="match status" value="1"/>
</dbReference>
<keyword evidence="3 5" id="KW-0687">Ribonucleoprotein</keyword>
<evidence type="ECO:0000259" key="6">
    <source>
        <dbReference type="SMART" id="SM00739"/>
    </source>
</evidence>
<dbReference type="GO" id="GO:1990904">
    <property type="term" value="C:ribonucleoprotein complex"/>
    <property type="evidence" value="ECO:0007669"/>
    <property type="project" value="UniProtKB-KW"/>
</dbReference>
<evidence type="ECO:0000256" key="4">
    <source>
        <dbReference type="ARBA" id="ARBA00035206"/>
    </source>
</evidence>
<comment type="subunit">
    <text evidence="5">Part of the 50S ribosomal subunit.</text>
</comment>
<reference evidence="7 8" key="1">
    <citation type="journal article" date="2016" name="Nat. Commun.">
        <title>Thousands of microbial genomes shed light on interconnected biogeochemical processes in an aquifer system.</title>
        <authorList>
            <person name="Anantharaman K."/>
            <person name="Brown C.T."/>
            <person name="Hug L.A."/>
            <person name="Sharon I."/>
            <person name="Castelle C.J."/>
            <person name="Probst A.J."/>
            <person name="Thomas B.C."/>
            <person name="Singh A."/>
            <person name="Wilkins M.J."/>
            <person name="Karaoz U."/>
            <person name="Brodie E.L."/>
            <person name="Williams K.H."/>
            <person name="Hubbard S.S."/>
            <person name="Banfield J.F."/>
        </authorList>
    </citation>
    <scope>NUCLEOTIDE SEQUENCE [LARGE SCALE GENOMIC DNA]</scope>
</reference>